<feature type="compositionally biased region" description="Basic residues" evidence="1">
    <location>
        <begin position="140"/>
        <end position="156"/>
    </location>
</feature>
<organism evidence="2 3">
    <name type="scientific">Entamoeba invadens IP1</name>
    <dbReference type="NCBI Taxonomy" id="370355"/>
    <lineage>
        <taxon>Eukaryota</taxon>
        <taxon>Amoebozoa</taxon>
        <taxon>Evosea</taxon>
        <taxon>Archamoebae</taxon>
        <taxon>Mastigamoebida</taxon>
        <taxon>Entamoebidae</taxon>
        <taxon>Entamoeba</taxon>
    </lineage>
</organism>
<reference evidence="2 3" key="1">
    <citation type="submission" date="2012-10" db="EMBL/GenBank/DDBJ databases">
        <authorList>
            <person name="Zafar N."/>
            <person name="Inman J."/>
            <person name="Hall N."/>
            <person name="Lorenzi H."/>
            <person name="Caler E."/>
        </authorList>
    </citation>
    <scope>NUCLEOTIDE SEQUENCE [LARGE SCALE GENOMIC DNA]</scope>
    <source>
        <strain evidence="2 3">IP1</strain>
    </source>
</reference>
<dbReference type="RefSeq" id="XP_004254385.1">
    <property type="nucleotide sequence ID" value="XM_004254337.1"/>
</dbReference>
<name>L7FNA1_ENTIV</name>
<evidence type="ECO:0000256" key="1">
    <source>
        <dbReference type="SAM" id="MobiDB-lite"/>
    </source>
</evidence>
<feature type="compositionally biased region" description="Low complexity" evidence="1">
    <location>
        <begin position="157"/>
        <end position="170"/>
    </location>
</feature>
<evidence type="ECO:0000313" key="3">
    <source>
        <dbReference type="Proteomes" id="UP000014680"/>
    </source>
</evidence>
<feature type="region of interest" description="Disordered" evidence="1">
    <location>
        <begin position="98"/>
        <end position="124"/>
    </location>
</feature>
<dbReference type="VEuPathDB" id="AmoebaDB:EIN_146080"/>
<evidence type="ECO:0000313" key="2">
    <source>
        <dbReference type="EMBL" id="ELP87614.1"/>
    </source>
</evidence>
<dbReference type="Proteomes" id="UP000014680">
    <property type="component" value="Unassembled WGS sequence"/>
</dbReference>
<dbReference type="EMBL" id="KB206843">
    <property type="protein sequence ID" value="ELP87614.1"/>
    <property type="molecule type" value="Genomic_DNA"/>
</dbReference>
<keyword evidence="3" id="KW-1185">Reference proteome</keyword>
<proteinExistence type="predicted"/>
<feature type="region of interest" description="Disordered" evidence="1">
    <location>
        <begin position="138"/>
        <end position="170"/>
    </location>
</feature>
<protein>
    <submittedName>
        <fullName evidence="2">Uncharacterized protein</fullName>
    </submittedName>
</protein>
<dbReference type="GeneID" id="14886601"/>
<accession>L7FNA1</accession>
<feature type="compositionally biased region" description="Basic and acidic residues" evidence="1">
    <location>
        <begin position="98"/>
        <end position="118"/>
    </location>
</feature>
<dbReference type="AlphaFoldDB" id="L7FNA1"/>
<gene>
    <name evidence="2" type="ORF">EIN_146080</name>
</gene>
<sequence length="170" mass="19967">MDKDSITSLLKYKLEQKQDERPKKQEEVNNWKAPKLGKKSILRKGEYAYEPEINNINELTLAQKMLEMRSTSLKRKVKSVESPFQRYAKYVVNEKKPKTLTEKSEETIEKKKLTKKEEEDSNEFEIFEDKGEEVKESMKQVKKVSRSRSKKVRKTSKSPSSESIKSEVTN</sequence>
<dbReference type="KEGG" id="eiv:EIN_146080"/>